<name>A0A2T0UIX7_9ACTN</name>
<dbReference type="InterPro" id="IPR037523">
    <property type="entry name" value="VOC_core"/>
</dbReference>
<evidence type="ECO:0000313" key="2">
    <source>
        <dbReference type="EMBL" id="PRY57899.1"/>
    </source>
</evidence>
<dbReference type="EMBL" id="PVTJ01000006">
    <property type="protein sequence ID" value="PRY57899.1"/>
    <property type="molecule type" value="Genomic_DNA"/>
</dbReference>
<reference evidence="2 3" key="1">
    <citation type="submission" date="2018-03" db="EMBL/GenBank/DDBJ databases">
        <title>Genomic Encyclopedia of Type Strains, Phase III (KMG-III): the genomes of soil and plant-associated and newly described type strains.</title>
        <authorList>
            <person name="Whitman W."/>
        </authorList>
    </citation>
    <scope>NUCLEOTIDE SEQUENCE [LARGE SCALE GENOMIC DNA]</scope>
    <source>
        <strain evidence="2 3">CGMCC 4.7067</strain>
    </source>
</reference>
<dbReference type="Pfam" id="PF18029">
    <property type="entry name" value="Glyoxalase_6"/>
    <property type="match status" value="1"/>
</dbReference>
<dbReference type="OrthoDB" id="9793039at2"/>
<evidence type="ECO:0000313" key="3">
    <source>
        <dbReference type="Proteomes" id="UP000238176"/>
    </source>
</evidence>
<sequence>MPTSIPLGAPIWADAVTPDLAGDVDFYMRLFNWAAFDSGEQFGHYTELCLGSTVAEARAVGGIAEAASGAKGSAWGVAFHVGDCVRAAAEAEKLGAQITSNPIRVGDDLVYAALKDPDGGAFGLFEPLSEKVGFTARNEPGAIVWFEYVYDGAPVEAMQFYAELLNWSLHAPDGSEPGHDAPYVGLRTREGHALTRSEEFGGARMALGPELDMTPHWTVCFGTASVDLTAAKAVDLGGAVAVAPVDDPGGRMAVLASPTGAYFTVMSPRE</sequence>
<feature type="domain" description="VOC" evidence="1">
    <location>
        <begin position="9"/>
        <end position="127"/>
    </location>
</feature>
<dbReference type="InterPro" id="IPR041581">
    <property type="entry name" value="Glyoxalase_6"/>
</dbReference>
<protein>
    <recommendedName>
        <fullName evidence="1">VOC domain-containing protein</fullName>
    </recommendedName>
</protein>
<dbReference type="InterPro" id="IPR052164">
    <property type="entry name" value="Anthracycline_SecMetBiosynth"/>
</dbReference>
<gene>
    <name evidence="2" type="ORF">B0I28_106322</name>
</gene>
<dbReference type="AlphaFoldDB" id="A0A2T0UIX7"/>
<dbReference type="PANTHER" id="PTHR33993:SF14">
    <property type="entry name" value="GB|AAF24581.1"/>
    <property type="match status" value="1"/>
</dbReference>
<dbReference type="PROSITE" id="PS51819">
    <property type="entry name" value="VOC"/>
    <property type="match status" value="2"/>
</dbReference>
<comment type="caution">
    <text evidence="2">The sequence shown here is derived from an EMBL/GenBank/DDBJ whole genome shotgun (WGS) entry which is preliminary data.</text>
</comment>
<feature type="domain" description="VOC" evidence="1">
    <location>
        <begin position="142"/>
        <end position="268"/>
    </location>
</feature>
<dbReference type="SUPFAM" id="SSF54593">
    <property type="entry name" value="Glyoxalase/Bleomycin resistance protein/Dihydroxybiphenyl dioxygenase"/>
    <property type="match status" value="2"/>
</dbReference>
<dbReference type="PANTHER" id="PTHR33993">
    <property type="entry name" value="GLYOXALASE-RELATED"/>
    <property type="match status" value="1"/>
</dbReference>
<dbReference type="InterPro" id="IPR004360">
    <property type="entry name" value="Glyas_Fos-R_dOase_dom"/>
</dbReference>
<evidence type="ECO:0000259" key="1">
    <source>
        <dbReference type="PROSITE" id="PS51819"/>
    </source>
</evidence>
<proteinExistence type="predicted"/>
<dbReference type="Gene3D" id="3.10.180.10">
    <property type="entry name" value="2,3-Dihydroxybiphenyl 1,2-Dioxygenase, domain 1"/>
    <property type="match status" value="2"/>
</dbReference>
<keyword evidence="3" id="KW-1185">Reference proteome</keyword>
<dbReference type="InterPro" id="IPR029068">
    <property type="entry name" value="Glyas_Bleomycin-R_OHBP_Dase"/>
</dbReference>
<accession>A0A2T0UIX7</accession>
<organism evidence="2 3">
    <name type="scientific">Glycomyces artemisiae</name>
    <dbReference type="NCBI Taxonomy" id="1076443"/>
    <lineage>
        <taxon>Bacteria</taxon>
        <taxon>Bacillati</taxon>
        <taxon>Actinomycetota</taxon>
        <taxon>Actinomycetes</taxon>
        <taxon>Glycomycetales</taxon>
        <taxon>Glycomycetaceae</taxon>
        <taxon>Glycomyces</taxon>
    </lineage>
</organism>
<dbReference type="Pfam" id="PF00903">
    <property type="entry name" value="Glyoxalase"/>
    <property type="match status" value="1"/>
</dbReference>
<dbReference type="Proteomes" id="UP000238176">
    <property type="component" value="Unassembled WGS sequence"/>
</dbReference>
<dbReference type="RefSeq" id="WP_106365074.1">
    <property type="nucleotide sequence ID" value="NZ_PVTJ01000006.1"/>
</dbReference>